<gene>
    <name evidence="3" type="ORF">ACFPM8_11195</name>
</gene>
<keyword evidence="4" id="KW-1185">Reference proteome</keyword>
<feature type="region of interest" description="Disordered" evidence="1">
    <location>
        <begin position="41"/>
        <end position="76"/>
    </location>
</feature>
<keyword evidence="2" id="KW-0732">Signal</keyword>
<feature type="signal peptide" evidence="2">
    <location>
        <begin position="1"/>
        <end position="25"/>
    </location>
</feature>
<organism evidence="3 4">
    <name type="scientific">Paraherbaspirillum soli</name>
    <dbReference type="NCBI Taxonomy" id="631222"/>
    <lineage>
        <taxon>Bacteria</taxon>
        <taxon>Pseudomonadati</taxon>
        <taxon>Pseudomonadota</taxon>
        <taxon>Betaproteobacteria</taxon>
        <taxon>Burkholderiales</taxon>
        <taxon>Oxalobacteraceae</taxon>
        <taxon>Paraherbaspirillum</taxon>
    </lineage>
</organism>
<accession>A0ABW0MAA0</accession>
<dbReference type="EMBL" id="JBHSMT010000014">
    <property type="protein sequence ID" value="MFC5474521.1"/>
    <property type="molecule type" value="Genomic_DNA"/>
</dbReference>
<proteinExistence type="predicted"/>
<evidence type="ECO:0000313" key="3">
    <source>
        <dbReference type="EMBL" id="MFC5474521.1"/>
    </source>
</evidence>
<evidence type="ECO:0000256" key="1">
    <source>
        <dbReference type="SAM" id="MobiDB-lite"/>
    </source>
</evidence>
<sequence>MFPISRLKNLLILLLALALPLQGYAAAAMVFCASSETAETSASSTPHHHADQQVQLSDHSATHAKHDAASHGKTSSSCSSCAACCIGMMPVSTTVAAKLPALSAHYTRLRLSGFVGYTPENPERPPSSLV</sequence>
<evidence type="ECO:0000313" key="4">
    <source>
        <dbReference type="Proteomes" id="UP001596045"/>
    </source>
</evidence>
<comment type="caution">
    <text evidence="3">The sequence shown here is derived from an EMBL/GenBank/DDBJ whole genome shotgun (WGS) entry which is preliminary data.</text>
</comment>
<evidence type="ECO:0008006" key="5">
    <source>
        <dbReference type="Google" id="ProtNLM"/>
    </source>
</evidence>
<protein>
    <recommendedName>
        <fullName evidence="5">DUF2946 domain-containing protein</fullName>
    </recommendedName>
</protein>
<evidence type="ECO:0000256" key="2">
    <source>
        <dbReference type="SAM" id="SignalP"/>
    </source>
</evidence>
<feature type="chain" id="PRO_5047421719" description="DUF2946 domain-containing protein" evidence="2">
    <location>
        <begin position="26"/>
        <end position="130"/>
    </location>
</feature>
<dbReference type="RefSeq" id="WP_378997625.1">
    <property type="nucleotide sequence ID" value="NZ_JBHSMT010000014.1"/>
</dbReference>
<feature type="compositionally biased region" description="Basic and acidic residues" evidence="1">
    <location>
        <begin position="60"/>
        <end position="70"/>
    </location>
</feature>
<dbReference type="Proteomes" id="UP001596045">
    <property type="component" value="Unassembled WGS sequence"/>
</dbReference>
<name>A0ABW0MAA0_9BURK</name>
<reference evidence="4" key="1">
    <citation type="journal article" date="2019" name="Int. J. Syst. Evol. Microbiol.">
        <title>The Global Catalogue of Microorganisms (GCM) 10K type strain sequencing project: providing services to taxonomists for standard genome sequencing and annotation.</title>
        <authorList>
            <consortium name="The Broad Institute Genomics Platform"/>
            <consortium name="The Broad Institute Genome Sequencing Center for Infectious Disease"/>
            <person name="Wu L."/>
            <person name="Ma J."/>
        </authorList>
    </citation>
    <scope>NUCLEOTIDE SEQUENCE [LARGE SCALE GENOMIC DNA]</scope>
    <source>
        <strain evidence="4">JCM 17066</strain>
    </source>
</reference>